<dbReference type="GO" id="GO:0004413">
    <property type="term" value="F:homoserine kinase activity"/>
    <property type="evidence" value="ECO:0007669"/>
    <property type="project" value="UniProtKB-UniRule"/>
</dbReference>
<dbReference type="SUPFAM" id="SSF56112">
    <property type="entry name" value="Protein kinase-like (PK-like)"/>
    <property type="match status" value="1"/>
</dbReference>
<comment type="similarity">
    <text evidence="7 8">Belongs to the pseudomonas-type ThrB family.</text>
</comment>
<dbReference type="Gene3D" id="3.30.200.20">
    <property type="entry name" value="Phosphorylase Kinase, domain 1"/>
    <property type="match status" value="1"/>
</dbReference>
<dbReference type="GO" id="GO:0005524">
    <property type="term" value="F:ATP binding"/>
    <property type="evidence" value="ECO:0007669"/>
    <property type="project" value="UniProtKB-KW"/>
</dbReference>
<dbReference type="NCBIfam" id="TIGR00938">
    <property type="entry name" value="thrB_alt"/>
    <property type="match status" value="1"/>
</dbReference>
<protein>
    <recommendedName>
        <fullName evidence="8 9">Homoserine kinase</fullName>
        <shortName evidence="8">HK</shortName>
        <shortName evidence="8">HSK</shortName>
        <ecNumber evidence="8 9">2.7.1.39</ecNumber>
    </recommendedName>
</protein>
<dbReference type="Proteomes" id="UP000231632">
    <property type="component" value="Unassembled WGS sequence"/>
</dbReference>
<dbReference type="AlphaFoldDB" id="A0A1L8CQC2"/>
<dbReference type="CDD" id="cd05153">
    <property type="entry name" value="HomoserineK_II"/>
    <property type="match status" value="1"/>
</dbReference>
<comment type="caution">
    <text evidence="11">The sequence shown here is derived from an EMBL/GenBank/DDBJ whole genome shotgun (WGS) entry which is preliminary data.</text>
</comment>
<gene>
    <name evidence="8" type="primary">thrB</name>
    <name evidence="11" type="ORF">MMIC_P2066</name>
</gene>
<evidence type="ECO:0000256" key="8">
    <source>
        <dbReference type="HAMAP-Rule" id="MF_00301"/>
    </source>
</evidence>
<evidence type="ECO:0000256" key="2">
    <source>
        <dbReference type="ARBA" id="ARBA00022679"/>
    </source>
</evidence>
<keyword evidence="6 8" id="KW-0067">ATP-binding</keyword>
<evidence type="ECO:0000256" key="1">
    <source>
        <dbReference type="ARBA" id="ARBA00022605"/>
    </source>
</evidence>
<dbReference type="NCBIfam" id="NF003558">
    <property type="entry name" value="PRK05231.1"/>
    <property type="match status" value="1"/>
</dbReference>
<organism evidence="11 12">
    <name type="scientific">Mariprofundus micogutta</name>
    <dbReference type="NCBI Taxonomy" id="1921010"/>
    <lineage>
        <taxon>Bacteria</taxon>
        <taxon>Pseudomonadati</taxon>
        <taxon>Pseudomonadota</taxon>
        <taxon>Candidatius Mariprofundia</taxon>
        <taxon>Mariprofundales</taxon>
        <taxon>Mariprofundaceae</taxon>
        <taxon>Mariprofundus</taxon>
    </lineage>
</organism>
<comment type="pathway">
    <text evidence="8">Amino-acid biosynthesis; L-threonine biosynthesis; L-threonine from L-aspartate: step 4/5.</text>
</comment>
<keyword evidence="4 8" id="KW-0547">Nucleotide-binding</keyword>
<dbReference type="UniPathway" id="UPA00050">
    <property type="reaction ID" value="UER00064"/>
</dbReference>
<reference evidence="11 12" key="1">
    <citation type="journal article" date="2017" name="Arch. Microbiol.">
        <title>Mariprofundus micogutta sp. nov., a novel iron-oxidizing zetaproteobacterium isolated from a deep-sea hydrothermal field at the Bayonnaise knoll of the Izu-Ogasawara arc, and a description of Mariprofundales ord. nov. and Zetaproteobacteria classis nov.</title>
        <authorList>
            <person name="Makita H."/>
            <person name="Tanaka E."/>
            <person name="Mitsunobu S."/>
            <person name="Miyazaki M."/>
            <person name="Nunoura T."/>
            <person name="Uematsu K."/>
            <person name="Takaki Y."/>
            <person name="Nishi S."/>
            <person name="Shimamura S."/>
            <person name="Takai K."/>
        </authorList>
    </citation>
    <scope>NUCLEOTIDE SEQUENCE [LARGE SCALE GENOMIC DNA]</scope>
    <source>
        <strain evidence="11 12">ET2</strain>
    </source>
</reference>
<proteinExistence type="inferred from homology"/>
<dbReference type="EC" id="2.7.1.39" evidence="8 9"/>
<dbReference type="GO" id="GO:0009088">
    <property type="term" value="P:threonine biosynthetic process"/>
    <property type="evidence" value="ECO:0007669"/>
    <property type="project" value="UniProtKB-UniRule"/>
</dbReference>
<dbReference type="PANTHER" id="PTHR21064:SF6">
    <property type="entry name" value="AMINOGLYCOSIDE PHOSPHOTRANSFERASE DOMAIN-CONTAINING PROTEIN"/>
    <property type="match status" value="1"/>
</dbReference>
<dbReference type="STRING" id="1921010.MMIC_P2066"/>
<evidence type="ECO:0000313" key="11">
    <source>
        <dbReference type="EMBL" id="GAV21087.1"/>
    </source>
</evidence>
<evidence type="ECO:0000256" key="5">
    <source>
        <dbReference type="ARBA" id="ARBA00022777"/>
    </source>
</evidence>
<keyword evidence="5 8" id="KW-0418">Kinase</keyword>
<evidence type="ECO:0000259" key="10">
    <source>
        <dbReference type="Pfam" id="PF01636"/>
    </source>
</evidence>
<dbReference type="Pfam" id="PF01636">
    <property type="entry name" value="APH"/>
    <property type="match status" value="1"/>
</dbReference>
<dbReference type="InterPro" id="IPR002575">
    <property type="entry name" value="Aminoglycoside_PTrfase"/>
</dbReference>
<dbReference type="InterPro" id="IPR050249">
    <property type="entry name" value="Pseudomonas-type_ThrB"/>
</dbReference>
<sequence>MADSQFTTVMIATMSVYTELSESDIKSILTDYDLGTLTSFEGIAAGIENSNFFINTEGSENSARFVLTIFERLDATELPYFMRLMRHLAHNGLSCPDVMQRTDGSLLFEIHGKQGCIVSCLSGRTLDELNETQLSASGESLAQLHLAGSDFDEARENPTGPDWLAENIAAVLEKTTAVYGPEAGELLTSELAFQNSCVWDSLPDGVIHGDLFVDNILFEGEKASGIIDFYYAHSAAYAMDIAITLNAQAVLLGENDQARIDAFMDGYESLRPLQEEERDALPLLLRLAALRFWVSRLYDALFPRGGAMTQTKDPEEYRHKLLFHRHAR</sequence>
<keyword evidence="2 8" id="KW-0808">Transferase</keyword>
<dbReference type="InterPro" id="IPR005280">
    <property type="entry name" value="Homoserine_kinase_II"/>
</dbReference>
<evidence type="ECO:0000256" key="7">
    <source>
        <dbReference type="ARBA" id="ARBA00038240"/>
    </source>
</evidence>
<evidence type="ECO:0000256" key="4">
    <source>
        <dbReference type="ARBA" id="ARBA00022741"/>
    </source>
</evidence>
<evidence type="ECO:0000256" key="3">
    <source>
        <dbReference type="ARBA" id="ARBA00022697"/>
    </source>
</evidence>
<evidence type="ECO:0000256" key="9">
    <source>
        <dbReference type="NCBIfam" id="TIGR00938"/>
    </source>
</evidence>
<dbReference type="InterPro" id="IPR011009">
    <property type="entry name" value="Kinase-like_dom_sf"/>
</dbReference>
<dbReference type="EMBL" id="BDFD01000020">
    <property type="protein sequence ID" value="GAV21087.1"/>
    <property type="molecule type" value="Genomic_DNA"/>
</dbReference>
<keyword evidence="3 8" id="KW-0791">Threonine biosynthesis</keyword>
<dbReference type="HAMAP" id="MF_00301">
    <property type="entry name" value="Homoser_kinase_2"/>
    <property type="match status" value="1"/>
</dbReference>
<comment type="catalytic activity">
    <reaction evidence="8">
        <text>L-homoserine + ATP = O-phospho-L-homoserine + ADP + H(+)</text>
        <dbReference type="Rhea" id="RHEA:13985"/>
        <dbReference type="ChEBI" id="CHEBI:15378"/>
        <dbReference type="ChEBI" id="CHEBI:30616"/>
        <dbReference type="ChEBI" id="CHEBI:57476"/>
        <dbReference type="ChEBI" id="CHEBI:57590"/>
        <dbReference type="ChEBI" id="CHEBI:456216"/>
        <dbReference type="EC" id="2.7.1.39"/>
    </reaction>
</comment>
<keyword evidence="12" id="KW-1185">Reference proteome</keyword>
<evidence type="ECO:0000313" key="12">
    <source>
        <dbReference type="Proteomes" id="UP000231632"/>
    </source>
</evidence>
<dbReference type="Gene3D" id="3.90.1200.10">
    <property type="match status" value="1"/>
</dbReference>
<dbReference type="PANTHER" id="PTHR21064">
    <property type="entry name" value="AMINOGLYCOSIDE PHOSPHOTRANSFERASE DOMAIN-CONTAINING PROTEIN-RELATED"/>
    <property type="match status" value="1"/>
</dbReference>
<feature type="domain" description="Aminoglycoside phosphotransferase" evidence="10">
    <location>
        <begin position="40"/>
        <end position="273"/>
    </location>
</feature>
<accession>A0A1L8CQC2</accession>
<keyword evidence="1 8" id="KW-0028">Amino-acid biosynthesis</keyword>
<evidence type="ECO:0000256" key="6">
    <source>
        <dbReference type="ARBA" id="ARBA00022840"/>
    </source>
</evidence>
<name>A0A1L8CQC2_9PROT</name>